<keyword evidence="1" id="KW-0472">Membrane</keyword>
<evidence type="ECO:0000313" key="2">
    <source>
        <dbReference type="EMBL" id="PWA14407.1"/>
    </source>
</evidence>
<evidence type="ECO:0000313" key="3">
    <source>
        <dbReference type="Proteomes" id="UP000250572"/>
    </source>
</evidence>
<gene>
    <name evidence="2" type="ORF">CCH79_00011058</name>
</gene>
<reference evidence="2 3" key="1">
    <citation type="journal article" date="2018" name="G3 (Bethesda)">
        <title>A High-Quality Reference Genome for the Invasive Mosquitofish Gambusia affinis Using a Chicago Library.</title>
        <authorList>
            <person name="Hoffberg S.L."/>
            <person name="Troendle N.J."/>
            <person name="Glenn T.C."/>
            <person name="Mahmud O."/>
            <person name="Louha S."/>
            <person name="Chalopin D."/>
            <person name="Bennetzen J.L."/>
            <person name="Mauricio R."/>
        </authorList>
    </citation>
    <scope>NUCLEOTIDE SEQUENCE [LARGE SCALE GENOMIC DNA]</scope>
    <source>
        <strain evidence="2">NE01/NJP1002.9</strain>
        <tissue evidence="2">Muscle</tissue>
    </source>
</reference>
<comment type="caution">
    <text evidence="2">The sequence shown here is derived from an EMBL/GenBank/DDBJ whole genome shotgun (WGS) entry which is preliminary data.</text>
</comment>
<name>A0A315USZ4_GAMAF</name>
<accession>A0A315USZ4</accession>
<dbReference type="Proteomes" id="UP000250572">
    <property type="component" value="Unassembled WGS sequence"/>
</dbReference>
<keyword evidence="3" id="KW-1185">Reference proteome</keyword>
<dbReference type="AlphaFoldDB" id="A0A315USZ4"/>
<keyword evidence="1" id="KW-0812">Transmembrane</keyword>
<proteinExistence type="predicted"/>
<feature type="transmembrane region" description="Helical" evidence="1">
    <location>
        <begin position="64"/>
        <end position="83"/>
    </location>
</feature>
<keyword evidence="1" id="KW-1133">Transmembrane helix</keyword>
<sequence>MPVIPSNIIYFLKKEVSEEKGESKHTSHSRGEDTCFKIFFAHDSDISALKFCRFQHYKCVAKSFYLFIYFVTCIVWCLLTLELSRCEDVPGRRGVSLSTVLVSLRCISGTVLWESPASQGFVHQ</sequence>
<protein>
    <submittedName>
        <fullName evidence="2">Uncharacterized protein</fullName>
    </submittedName>
</protein>
<evidence type="ECO:0000256" key="1">
    <source>
        <dbReference type="SAM" id="Phobius"/>
    </source>
</evidence>
<organism evidence="2 3">
    <name type="scientific">Gambusia affinis</name>
    <name type="common">Western mosquitofish</name>
    <name type="synonym">Heterandria affinis</name>
    <dbReference type="NCBI Taxonomy" id="33528"/>
    <lineage>
        <taxon>Eukaryota</taxon>
        <taxon>Metazoa</taxon>
        <taxon>Chordata</taxon>
        <taxon>Craniata</taxon>
        <taxon>Vertebrata</taxon>
        <taxon>Euteleostomi</taxon>
        <taxon>Actinopterygii</taxon>
        <taxon>Neopterygii</taxon>
        <taxon>Teleostei</taxon>
        <taxon>Neoteleostei</taxon>
        <taxon>Acanthomorphata</taxon>
        <taxon>Ovalentaria</taxon>
        <taxon>Atherinomorphae</taxon>
        <taxon>Cyprinodontiformes</taxon>
        <taxon>Poeciliidae</taxon>
        <taxon>Poeciliinae</taxon>
        <taxon>Gambusia</taxon>
    </lineage>
</organism>
<feature type="non-terminal residue" evidence="2">
    <location>
        <position position="124"/>
    </location>
</feature>
<dbReference type="EMBL" id="NHOQ01002838">
    <property type="protein sequence ID" value="PWA14407.1"/>
    <property type="molecule type" value="Genomic_DNA"/>
</dbReference>